<proteinExistence type="predicted"/>
<evidence type="ECO:0000313" key="1">
    <source>
        <dbReference type="EMBL" id="MBB4076358.1"/>
    </source>
</evidence>
<organism evidence="1 2">
    <name type="scientific">Bartonella fuyuanensis</name>
    <dbReference type="NCBI Taxonomy" id="1460968"/>
    <lineage>
        <taxon>Bacteria</taxon>
        <taxon>Pseudomonadati</taxon>
        <taxon>Pseudomonadota</taxon>
        <taxon>Alphaproteobacteria</taxon>
        <taxon>Hyphomicrobiales</taxon>
        <taxon>Bartonellaceae</taxon>
        <taxon>Bartonella</taxon>
    </lineage>
</organism>
<gene>
    <name evidence="1" type="ORF">GGR08_000655</name>
</gene>
<dbReference type="EMBL" id="JACIFE010000004">
    <property type="protein sequence ID" value="MBB4076358.1"/>
    <property type="molecule type" value="Genomic_DNA"/>
</dbReference>
<accession>A0A840E2E7</accession>
<name>A0A840E2E7_9HYPH</name>
<comment type="caution">
    <text evidence="1">The sequence shown here is derived from an EMBL/GenBank/DDBJ whole genome shotgun (WGS) entry which is preliminary data.</text>
</comment>
<sequence>MLTIVAVDNFTKNKRAKIICKIILNTHRVISSAVIKYLSINFFILEITKYVDIFLEEKDDTTYKIECRIIQIISEI</sequence>
<dbReference type="Proteomes" id="UP000585970">
    <property type="component" value="Unassembled WGS sequence"/>
</dbReference>
<keyword evidence="2" id="KW-1185">Reference proteome</keyword>
<dbReference type="AlphaFoldDB" id="A0A840E2E7"/>
<evidence type="ECO:0000313" key="2">
    <source>
        <dbReference type="Proteomes" id="UP000585970"/>
    </source>
</evidence>
<reference evidence="1 2" key="1">
    <citation type="submission" date="2020-08" db="EMBL/GenBank/DDBJ databases">
        <title>Genomic Encyclopedia of Type Strains, Phase IV (KMG-IV): sequencing the most valuable type-strain genomes for metagenomic binning, comparative biology and taxonomic classification.</title>
        <authorList>
            <person name="Goeker M."/>
        </authorList>
    </citation>
    <scope>NUCLEOTIDE SEQUENCE [LARGE SCALE GENOMIC DNA]</scope>
    <source>
        <strain evidence="1 2">DSM 100694</strain>
    </source>
</reference>
<protein>
    <submittedName>
        <fullName evidence="1">Uncharacterized protein</fullName>
    </submittedName>
</protein>